<dbReference type="Gramene" id="EFJ38164">
    <property type="protein sequence ID" value="EFJ38164"/>
    <property type="gene ID" value="SELMODRAFT_437676"/>
</dbReference>
<evidence type="ECO:0000256" key="3">
    <source>
        <dbReference type="ARBA" id="ARBA00005594"/>
    </source>
</evidence>
<dbReference type="PRINTS" id="PR00984">
    <property type="entry name" value="TRNASYNTHILE"/>
</dbReference>
<keyword evidence="8" id="KW-0479">Metal-binding</keyword>
<dbReference type="EC" id="6.1.1.5" evidence="4"/>
<dbReference type="HOGENOM" id="CLU_240710_0_0_1"/>
<dbReference type="Gene3D" id="3.90.740.10">
    <property type="entry name" value="Valyl/Leucyl/Isoleucyl-tRNA synthetase, editing domain"/>
    <property type="match status" value="1"/>
</dbReference>
<dbReference type="InterPro" id="IPR013155">
    <property type="entry name" value="M/V/L/I-tRNA-synth_anticd-bd"/>
</dbReference>
<feature type="signal peptide" evidence="20">
    <location>
        <begin position="1"/>
        <end position="22"/>
    </location>
</feature>
<dbReference type="GO" id="GO:0002161">
    <property type="term" value="F:aminoacyl-tRNA deacylase activity"/>
    <property type="evidence" value="ECO:0007669"/>
    <property type="project" value="InterPro"/>
</dbReference>
<keyword evidence="15" id="KW-0804">Transcription</keyword>
<dbReference type="InterPro" id="IPR009008">
    <property type="entry name" value="Val/Leu/Ile-tRNA-synth_edit"/>
</dbReference>
<dbReference type="GO" id="GO:0006428">
    <property type="term" value="P:isoleucyl-tRNA aminoacylation"/>
    <property type="evidence" value="ECO:0000318"/>
    <property type="project" value="GO_Central"/>
</dbReference>
<dbReference type="GO" id="GO:0005739">
    <property type="term" value="C:mitochondrion"/>
    <property type="evidence" value="ECO:0000318"/>
    <property type="project" value="GO_Central"/>
</dbReference>
<dbReference type="FunCoup" id="D8QNT8">
    <property type="interactions" value="4284"/>
</dbReference>
<dbReference type="FunFam" id="1.10.730.20:FF:000001">
    <property type="entry name" value="Isoleucine--tRNA ligase"/>
    <property type="match status" value="1"/>
</dbReference>
<dbReference type="InParanoid" id="D8QNT8"/>
<feature type="compositionally biased region" description="Basic residues" evidence="19">
    <location>
        <begin position="1505"/>
        <end position="1524"/>
    </location>
</feature>
<keyword evidence="11" id="KW-0067">ATP-binding</keyword>
<accession>D8QNT8</accession>
<dbReference type="NCBIfam" id="TIGR01568">
    <property type="entry name" value="A_thal_3678"/>
    <property type="match status" value="1"/>
</dbReference>
<dbReference type="PANTHER" id="PTHR42765">
    <property type="entry name" value="SOLEUCYL-TRNA SYNTHETASE"/>
    <property type="match status" value="1"/>
</dbReference>
<dbReference type="EMBL" id="GL377565">
    <property type="protein sequence ID" value="EFJ38164.1"/>
    <property type="molecule type" value="Genomic_DNA"/>
</dbReference>
<evidence type="ECO:0000256" key="4">
    <source>
        <dbReference type="ARBA" id="ARBA00013165"/>
    </source>
</evidence>
<dbReference type="NCBIfam" id="TIGR00392">
    <property type="entry name" value="ileS"/>
    <property type="match status" value="1"/>
</dbReference>
<keyword evidence="14" id="KW-0030">Aminoacyl-tRNA synthetase</keyword>
<dbReference type="GO" id="GO:0032543">
    <property type="term" value="P:mitochondrial translation"/>
    <property type="evidence" value="ECO:0000318"/>
    <property type="project" value="GO_Central"/>
</dbReference>
<protein>
    <recommendedName>
        <fullName evidence="4">isoleucine--tRNA ligase</fullName>
        <ecNumber evidence="4">6.1.1.5</ecNumber>
    </recommendedName>
    <alternativeName>
        <fullName evidence="17">Isoleucyl-tRNA synthetase</fullName>
    </alternativeName>
</protein>
<dbReference type="SUPFAM" id="SSF52374">
    <property type="entry name" value="Nucleotidylyl transferase"/>
    <property type="match status" value="1"/>
</dbReference>
<dbReference type="Pfam" id="PF00133">
    <property type="entry name" value="tRNA-synt_1"/>
    <property type="match status" value="1"/>
</dbReference>
<evidence type="ECO:0000256" key="12">
    <source>
        <dbReference type="ARBA" id="ARBA00022917"/>
    </source>
</evidence>
<keyword evidence="7" id="KW-0436">Ligase</keyword>
<proteinExistence type="inferred from homology"/>
<dbReference type="CDD" id="cd00818">
    <property type="entry name" value="IleRS_core"/>
    <property type="match status" value="1"/>
</dbReference>
<dbReference type="SUPFAM" id="SSF47699">
    <property type="entry name" value="Bifunctional inhibitor/lipid-transfer protein/seed storage 2S albumin"/>
    <property type="match status" value="1"/>
</dbReference>
<evidence type="ECO:0000256" key="5">
    <source>
        <dbReference type="ARBA" id="ARBA00022490"/>
    </source>
</evidence>
<evidence type="ECO:0000256" key="20">
    <source>
        <dbReference type="SAM" id="SignalP"/>
    </source>
</evidence>
<evidence type="ECO:0000256" key="11">
    <source>
        <dbReference type="ARBA" id="ARBA00022840"/>
    </source>
</evidence>
<evidence type="ECO:0000256" key="2">
    <source>
        <dbReference type="ARBA" id="ARBA00004173"/>
    </source>
</evidence>
<keyword evidence="10" id="KW-0862">Zinc</keyword>
<dbReference type="Pfam" id="PF06827">
    <property type="entry name" value="zf-FPG_IleRS"/>
    <property type="match status" value="1"/>
</dbReference>
<dbReference type="PANTHER" id="PTHR42765:SF1">
    <property type="entry name" value="ISOLEUCINE--TRNA LIGASE, MITOCHONDRIAL"/>
    <property type="match status" value="1"/>
</dbReference>
<feature type="compositionally biased region" description="Polar residues" evidence="19">
    <location>
        <begin position="1412"/>
        <end position="1424"/>
    </location>
</feature>
<dbReference type="GO" id="GO:0004822">
    <property type="term" value="F:isoleucine-tRNA ligase activity"/>
    <property type="evidence" value="ECO:0000318"/>
    <property type="project" value="GO_Central"/>
</dbReference>
<feature type="region of interest" description="Disordered" evidence="19">
    <location>
        <begin position="1472"/>
        <end position="1537"/>
    </location>
</feature>
<dbReference type="InterPro" id="IPR001412">
    <property type="entry name" value="aa-tRNA-synth_I_CS"/>
</dbReference>
<keyword evidence="16" id="KW-0539">Nucleus</keyword>
<dbReference type="InterPro" id="IPR002301">
    <property type="entry name" value="Ile-tRNA-ligase"/>
</dbReference>
<feature type="chain" id="PRO_5003121015" description="isoleucine--tRNA ligase" evidence="20">
    <location>
        <begin position="23"/>
        <end position="1707"/>
    </location>
</feature>
<dbReference type="FunFam" id="3.90.740.10:FF:000013">
    <property type="entry name" value="Isoleucine--tRNA ligase, chloroplastic/mitochondrial"/>
    <property type="match status" value="1"/>
</dbReference>
<evidence type="ECO:0000313" key="23">
    <source>
        <dbReference type="Proteomes" id="UP000001514"/>
    </source>
</evidence>
<keyword evidence="9" id="KW-0547">Nucleotide-binding</keyword>
<keyword evidence="23" id="KW-1185">Reference proteome</keyword>
<dbReference type="GO" id="GO:0005634">
    <property type="term" value="C:nucleus"/>
    <property type="evidence" value="ECO:0007669"/>
    <property type="project" value="UniProtKB-SubCell"/>
</dbReference>
<dbReference type="Gene3D" id="1.10.730.20">
    <property type="match status" value="1"/>
</dbReference>
<evidence type="ECO:0000259" key="21">
    <source>
        <dbReference type="PROSITE" id="PS51754"/>
    </source>
</evidence>
<dbReference type="Pfam" id="PF04844">
    <property type="entry name" value="Ovate"/>
    <property type="match status" value="1"/>
</dbReference>
<evidence type="ECO:0000256" key="19">
    <source>
        <dbReference type="SAM" id="MobiDB-lite"/>
    </source>
</evidence>
<evidence type="ECO:0000256" key="13">
    <source>
        <dbReference type="ARBA" id="ARBA00023015"/>
    </source>
</evidence>
<dbReference type="GO" id="GO:0005524">
    <property type="term" value="F:ATP binding"/>
    <property type="evidence" value="ECO:0007669"/>
    <property type="project" value="UniProtKB-KW"/>
</dbReference>
<comment type="subcellular location">
    <subcellularLocation>
        <location evidence="2">Mitochondrion</location>
    </subcellularLocation>
    <subcellularLocation>
        <location evidence="1">Nucleus</location>
    </subcellularLocation>
</comment>
<sequence>MLSRIFVTGGIMLLAIAIATDGAAVDSPPPPSSCDTARAIEALQDCRAAVDAKTGTGKPSAACCEELKKVGKICLCAIIKEPPRGVEIEKMRKGFVLSVSCEAVGVPAFFFSRGLRERSSGAMLGLHSFPRSPVLAAAKNAGKQPDSRYKGTIELPQTKFSLKANSVTREPEIQRFWEQKQLLETITQKNQGEPFTLHDGPPYANGDLHMGHALNKILKDFINRYQLLQGRKIFYVPGWDCHGLPIELKVLQSIDAEARMKLSPIELRKKAAEFALKTVDQQRSSFQRYGVWGSWNSPYLTLQPAYEAAQIGVFCQMVLNGYIYRGRKPVHWSPSSGTALAEAELEYPEGHTSRSMYAVFKMTFASDKFPKELEYLLSSLGVAIWTTTPWTIPGNTGVAVNDKLMYSVVEVVFNNDDSSLGGKKSTKAGRKYGNGLLKPVVSHLIVAADLVSSLEDKWNVQLVVKGSCTGSALEFCRYKHPLENREGVIVIGGDYITTDSGTGLVHTAPGHGQEDFVTGQKYGLPMLSPVDDNGNFTDEANEFAGMSVLSDGNEAVIKALDANSSLLMEEAYGKNNLQMFPRIDSRIVHKYPYDWRTKKPTIFRATEQWFASVEGFMPLALAAIKNVDWIPSQGENRITSMVSGRKEWCISRQRAWGVPIPVFYHVDTGEPLLNEQTISHVQAIIAQQGSDAWWSLTTEDLLPDTYKAKASNYRKGTDTMDVWFDSGTSWASVLGTKRWPADVYLEGSDQHRGWFQSSLLTSVATKGVAPYRQVLTHGFVLDEKNVKMSKSLGNVVDPRSVIEGGKNQKEQPAYGADVLRLWVASVDYTGDVAIGPQILKQTADVYRKLRGTLRYLLSNLHDWKPELEIEYDDLPGIDKYTLFQLASVMDSLKDSLDKYQFGKFFQSVQRYAVLDLSNFYLDISKDRLYVGGTDSFTRRSCQAVLASLLLYLARGISPVVPHLAEDAWQHLPFSYILPDGSKAESVFEAGWPEVDPRWRTISDRDKKLWSLLLELRVEVNKVLESARMGKLIGANLDAKVCLHLGGEDDALLHSTLQAMAGSEDGTVDKLHVIFLTSQVEVVDCEDADCAYTGSCKLEGSGGRAWIGVKRAEGQKCERCWKYSPAVGSFTLHSTLCERCYKIRRGRGEEDEQLGAKGNEEQGRGVESSIDACVWTFVGSPNLEWHCRRVDCAPHFTGDGSRAMGRRRLRFKFTNVISRVFLLRAHRVKPVAPSSVVAPAASKKSSSSFTSDSNREEEPEEERSLIAPAPAAPAPAKAKKKNRKPVFGYSCCSREEAIVRENCQYKRVKGLSKKPVGAASSRAAPMVVASRQEEEMWEREGLWSVIAAVDSGKVVKKKVVLKKRKKSQSSPRLLRAPANSEISAMEEQVLIVGQAARVTSDPSSSERERKGSSTHTFRLSTSSGDASLGPEALAWDKEHSLFASDDSSAPGSSKLVHRATTLEDEQRHEAIEEVGLKNHAGQTPRPKKSSSSSSASTSGSSGGGTRGHHHRHHLHHHHHHHHHNSSFHLSRNHASGNKMTGALSEFDELGLLLSSSSKMPPPPPRCDGKRISSASSLESSAKFWEDGREVASKVLPEFPRHKVGAESAPALDDHARTKKKKKPKDLVRGKVRESVPVMLVSSNPYEDFRQSMVQMIFEKRLNKAADLEELLECYLYLNPPGFHEVIVQVFTDLWLQALSTENQQQQNI</sequence>
<dbReference type="Pfam" id="PF14368">
    <property type="entry name" value="LTP_2"/>
    <property type="match status" value="1"/>
</dbReference>
<dbReference type="FunFam" id="3.40.50.620:FF:000111">
    <property type="entry name" value="Mitochondrial isoleucyl-tRNA synthetase"/>
    <property type="match status" value="1"/>
</dbReference>
<dbReference type="GO" id="GO:0048608">
    <property type="term" value="P:reproductive structure development"/>
    <property type="evidence" value="ECO:0007669"/>
    <property type="project" value="UniProtKB-ARBA"/>
</dbReference>
<dbReference type="SUPFAM" id="SSF47323">
    <property type="entry name" value="Anticodon-binding domain of a subclass of class I aminoacyl-tRNA synthetases"/>
    <property type="match status" value="1"/>
</dbReference>
<feature type="region of interest" description="Disordered" evidence="19">
    <location>
        <begin position="1395"/>
        <end position="1428"/>
    </location>
</feature>
<evidence type="ECO:0000256" key="14">
    <source>
        <dbReference type="ARBA" id="ARBA00023146"/>
    </source>
</evidence>
<dbReference type="InterPro" id="IPR016140">
    <property type="entry name" value="Bifunc_inhib/LTP/seed_store"/>
</dbReference>
<reference evidence="22 23" key="1">
    <citation type="journal article" date="2011" name="Science">
        <title>The Selaginella genome identifies genetic changes associated with the evolution of vascular plants.</title>
        <authorList>
            <person name="Banks J.A."/>
            <person name="Nishiyama T."/>
            <person name="Hasebe M."/>
            <person name="Bowman J.L."/>
            <person name="Gribskov M."/>
            <person name="dePamphilis C."/>
            <person name="Albert V.A."/>
            <person name="Aono N."/>
            <person name="Aoyama T."/>
            <person name="Ambrose B.A."/>
            <person name="Ashton N.W."/>
            <person name="Axtell M.J."/>
            <person name="Barker E."/>
            <person name="Barker M.S."/>
            <person name="Bennetzen J.L."/>
            <person name="Bonawitz N.D."/>
            <person name="Chapple C."/>
            <person name="Cheng C."/>
            <person name="Correa L.G."/>
            <person name="Dacre M."/>
            <person name="DeBarry J."/>
            <person name="Dreyer I."/>
            <person name="Elias M."/>
            <person name="Engstrom E.M."/>
            <person name="Estelle M."/>
            <person name="Feng L."/>
            <person name="Finet C."/>
            <person name="Floyd S.K."/>
            <person name="Frommer W.B."/>
            <person name="Fujita T."/>
            <person name="Gramzow L."/>
            <person name="Gutensohn M."/>
            <person name="Harholt J."/>
            <person name="Hattori M."/>
            <person name="Heyl A."/>
            <person name="Hirai T."/>
            <person name="Hiwatashi Y."/>
            <person name="Ishikawa M."/>
            <person name="Iwata M."/>
            <person name="Karol K.G."/>
            <person name="Koehler B."/>
            <person name="Kolukisaoglu U."/>
            <person name="Kubo M."/>
            <person name="Kurata T."/>
            <person name="Lalonde S."/>
            <person name="Li K."/>
            <person name="Li Y."/>
            <person name="Litt A."/>
            <person name="Lyons E."/>
            <person name="Manning G."/>
            <person name="Maruyama T."/>
            <person name="Michael T.P."/>
            <person name="Mikami K."/>
            <person name="Miyazaki S."/>
            <person name="Morinaga S."/>
            <person name="Murata T."/>
            <person name="Mueller-Roeber B."/>
            <person name="Nelson D.R."/>
            <person name="Obara M."/>
            <person name="Oguri Y."/>
            <person name="Olmstead R.G."/>
            <person name="Onodera N."/>
            <person name="Petersen B.L."/>
            <person name="Pils B."/>
            <person name="Prigge M."/>
            <person name="Rensing S.A."/>
            <person name="Riano-Pachon D.M."/>
            <person name="Roberts A.W."/>
            <person name="Sato Y."/>
            <person name="Scheller H.V."/>
            <person name="Schulz B."/>
            <person name="Schulz C."/>
            <person name="Shakirov E.V."/>
            <person name="Shibagaki N."/>
            <person name="Shinohara N."/>
            <person name="Shippen D.E."/>
            <person name="Soerensen I."/>
            <person name="Sotooka R."/>
            <person name="Sugimoto N."/>
            <person name="Sugita M."/>
            <person name="Sumikawa N."/>
            <person name="Tanurdzic M."/>
            <person name="Theissen G."/>
            <person name="Ulvskov P."/>
            <person name="Wakazuki S."/>
            <person name="Weng J.K."/>
            <person name="Willats W.W."/>
            <person name="Wipf D."/>
            <person name="Wolf P.G."/>
            <person name="Yang L."/>
            <person name="Zimmer A.D."/>
            <person name="Zhu Q."/>
            <person name="Mitros T."/>
            <person name="Hellsten U."/>
            <person name="Loque D."/>
            <person name="Otillar R."/>
            <person name="Salamov A."/>
            <person name="Schmutz J."/>
            <person name="Shapiro H."/>
            <person name="Lindquist E."/>
            <person name="Lucas S."/>
            <person name="Rokhsar D."/>
            <person name="Grigoriev I.V."/>
        </authorList>
    </citation>
    <scope>NUCLEOTIDE SEQUENCE [LARGE SCALE GENOMIC DNA]</scope>
</reference>
<evidence type="ECO:0000256" key="16">
    <source>
        <dbReference type="ARBA" id="ARBA00023242"/>
    </source>
</evidence>
<feature type="region of interest" description="Disordered" evidence="19">
    <location>
        <begin position="1232"/>
        <end position="1279"/>
    </location>
</feature>
<dbReference type="Pfam" id="PF08264">
    <property type="entry name" value="Anticodon_1"/>
    <property type="match status" value="1"/>
</dbReference>
<evidence type="ECO:0000256" key="8">
    <source>
        <dbReference type="ARBA" id="ARBA00022723"/>
    </source>
</evidence>
<dbReference type="GO" id="GO:0009791">
    <property type="term" value="P:post-embryonic development"/>
    <property type="evidence" value="ECO:0007669"/>
    <property type="project" value="UniProtKB-ARBA"/>
</dbReference>
<dbReference type="InterPro" id="IPR009080">
    <property type="entry name" value="tRNAsynth_Ia_anticodon-bd"/>
</dbReference>
<dbReference type="FunFam" id="1.10.10.830:FF:000002">
    <property type="entry name" value="Isoleucine--tRNA ligase, mitochondrial"/>
    <property type="match status" value="1"/>
</dbReference>
<dbReference type="InterPro" id="IPR036312">
    <property type="entry name" value="Bifun_inhib/LTP/seed_sf"/>
</dbReference>
<dbReference type="Gene3D" id="1.10.110.10">
    <property type="entry name" value="Plant lipid-transfer and hydrophobic proteins"/>
    <property type="match status" value="1"/>
</dbReference>
<dbReference type="InterPro" id="IPR050081">
    <property type="entry name" value="Ile-tRNA_ligase"/>
</dbReference>
<evidence type="ECO:0000256" key="7">
    <source>
        <dbReference type="ARBA" id="ARBA00022598"/>
    </source>
</evidence>
<dbReference type="KEGG" id="smo:SELMODRAFT_437676"/>
<dbReference type="PROSITE" id="PS51754">
    <property type="entry name" value="OVATE"/>
    <property type="match status" value="1"/>
</dbReference>
<name>D8QNT8_SELML</name>
<dbReference type="PROSITE" id="PS00178">
    <property type="entry name" value="AA_TRNA_LIGASE_I"/>
    <property type="match status" value="1"/>
</dbReference>
<keyword evidence="6" id="KW-0678">Repressor</keyword>
<gene>
    <name evidence="22" type="ORF">SELMODRAFT_437676</name>
</gene>
<organism evidence="23">
    <name type="scientific">Selaginella moellendorffii</name>
    <name type="common">Spikemoss</name>
    <dbReference type="NCBI Taxonomy" id="88036"/>
    <lineage>
        <taxon>Eukaryota</taxon>
        <taxon>Viridiplantae</taxon>
        <taxon>Streptophyta</taxon>
        <taxon>Embryophyta</taxon>
        <taxon>Tracheophyta</taxon>
        <taxon>Lycopodiopsida</taxon>
        <taxon>Selaginellales</taxon>
        <taxon>Selaginellaceae</taxon>
        <taxon>Selaginella</taxon>
    </lineage>
</organism>
<dbReference type="Proteomes" id="UP000001514">
    <property type="component" value="Unassembled WGS sequence"/>
</dbReference>
<keyword evidence="13" id="KW-0805">Transcription regulation</keyword>
<feature type="compositionally biased region" description="Low complexity" evidence="19">
    <location>
        <begin position="1488"/>
        <end position="1498"/>
    </location>
</feature>
<evidence type="ECO:0000256" key="9">
    <source>
        <dbReference type="ARBA" id="ARBA00022741"/>
    </source>
</evidence>
<dbReference type="eggNOG" id="KOG0433">
    <property type="taxonomic scope" value="Eukaryota"/>
</dbReference>
<dbReference type="Gene3D" id="1.10.10.830">
    <property type="entry name" value="Ile-tRNA synthetase CP2 domain-like"/>
    <property type="match status" value="1"/>
</dbReference>
<feature type="compositionally biased region" description="Low complexity" evidence="19">
    <location>
        <begin position="1232"/>
        <end position="1247"/>
    </location>
</feature>
<dbReference type="CDD" id="cd07960">
    <property type="entry name" value="Anticodon_Ia_Ile_BEm"/>
    <property type="match status" value="1"/>
</dbReference>
<dbReference type="Gene3D" id="3.40.50.620">
    <property type="entry name" value="HUPs"/>
    <property type="match status" value="2"/>
</dbReference>
<evidence type="ECO:0000256" key="1">
    <source>
        <dbReference type="ARBA" id="ARBA00004123"/>
    </source>
</evidence>
<dbReference type="InterPro" id="IPR023585">
    <property type="entry name" value="Ile-tRNA-ligase_type1"/>
</dbReference>
<dbReference type="HAMAP" id="MF_02002">
    <property type="entry name" value="Ile_tRNA_synth_type1"/>
    <property type="match status" value="1"/>
</dbReference>
<keyword evidence="20" id="KW-0732">Signal</keyword>
<dbReference type="CDD" id="cd00010">
    <property type="entry name" value="AAI_LTSS"/>
    <property type="match status" value="1"/>
</dbReference>
<comment type="similarity">
    <text evidence="3">Belongs to the class-I aminoacyl-tRNA synthetase family.</text>
</comment>
<dbReference type="GO" id="GO:0046872">
    <property type="term" value="F:metal ion binding"/>
    <property type="evidence" value="ECO:0007669"/>
    <property type="project" value="UniProtKB-KW"/>
</dbReference>
<evidence type="ECO:0000256" key="10">
    <source>
        <dbReference type="ARBA" id="ARBA00022833"/>
    </source>
</evidence>
<dbReference type="InterPro" id="IPR002300">
    <property type="entry name" value="aa-tRNA-synth_Ia"/>
</dbReference>
<dbReference type="InterPro" id="IPR006458">
    <property type="entry name" value="Ovate_C"/>
</dbReference>
<evidence type="ECO:0000256" key="15">
    <source>
        <dbReference type="ARBA" id="ARBA00023163"/>
    </source>
</evidence>
<evidence type="ECO:0000256" key="18">
    <source>
        <dbReference type="ARBA" id="ARBA00048359"/>
    </source>
</evidence>
<keyword evidence="12" id="KW-0648">Protein biosynthesis</keyword>
<dbReference type="InterPro" id="IPR010663">
    <property type="entry name" value="Znf_FPG/IleRS"/>
</dbReference>
<dbReference type="InterPro" id="IPR014729">
    <property type="entry name" value="Rossmann-like_a/b/a_fold"/>
</dbReference>
<comment type="catalytic activity">
    <reaction evidence="18">
        <text>tRNA(Ile) + L-isoleucine + ATP = L-isoleucyl-tRNA(Ile) + AMP + diphosphate</text>
        <dbReference type="Rhea" id="RHEA:11060"/>
        <dbReference type="Rhea" id="RHEA-COMP:9666"/>
        <dbReference type="Rhea" id="RHEA-COMP:9695"/>
        <dbReference type="ChEBI" id="CHEBI:30616"/>
        <dbReference type="ChEBI" id="CHEBI:33019"/>
        <dbReference type="ChEBI" id="CHEBI:58045"/>
        <dbReference type="ChEBI" id="CHEBI:78442"/>
        <dbReference type="ChEBI" id="CHEBI:78528"/>
        <dbReference type="ChEBI" id="CHEBI:456215"/>
        <dbReference type="EC" id="6.1.1.5"/>
    </reaction>
</comment>
<keyword evidence="5" id="KW-0963">Cytoplasm</keyword>
<evidence type="ECO:0000313" key="22">
    <source>
        <dbReference type="EMBL" id="EFJ38164.1"/>
    </source>
</evidence>
<evidence type="ECO:0000256" key="6">
    <source>
        <dbReference type="ARBA" id="ARBA00022491"/>
    </source>
</evidence>
<dbReference type="InterPro" id="IPR033708">
    <property type="entry name" value="Anticodon_Ile_BEm"/>
</dbReference>
<dbReference type="SUPFAM" id="SSF50677">
    <property type="entry name" value="ValRS/IleRS/LeuRS editing domain"/>
    <property type="match status" value="1"/>
</dbReference>
<feature type="domain" description="OVATE" evidence="21">
    <location>
        <begin position="1636"/>
        <end position="1695"/>
    </location>
</feature>
<dbReference type="GO" id="GO:0000049">
    <property type="term" value="F:tRNA binding"/>
    <property type="evidence" value="ECO:0007669"/>
    <property type="project" value="InterPro"/>
</dbReference>
<evidence type="ECO:0000256" key="17">
    <source>
        <dbReference type="ARBA" id="ARBA00032665"/>
    </source>
</evidence>
<dbReference type="STRING" id="88036.D8QNT8"/>